<gene>
    <name evidence="1" type="ORF">PSON_ATCC_30995.1.T0360290</name>
</gene>
<comment type="caution">
    <text evidence="1">The sequence shown here is derived from an EMBL/GenBank/DDBJ whole genome shotgun (WGS) entry which is preliminary data.</text>
</comment>
<dbReference type="AlphaFoldDB" id="A0A8S1MJK5"/>
<accession>A0A8S1MJK5</accession>
<dbReference type="EMBL" id="CAJJDN010000036">
    <property type="protein sequence ID" value="CAD8077753.1"/>
    <property type="molecule type" value="Genomic_DNA"/>
</dbReference>
<proteinExistence type="predicted"/>
<evidence type="ECO:0000313" key="1">
    <source>
        <dbReference type="EMBL" id="CAD8077753.1"/>
    </source>
</evidence>
<reference evidence="1" key="1">
    <citation type="submission" date="2021-01" db="EMBL/GenBank/DDBJ databases">
        <authorList>
            <consortium name="Genoscope - CEA"/>
            <person name="William W."/>
        </authorList>
    </citation>
    <scope>NUCLEOTIDE SEQUENCE</scope>
</reference>
<protein>
    <submittedName>
        <fullName evidence="1">Uncharacterized protein</fullName>
    </submittedName>
</protein>
<sequence length="137" mass="16204">MKNKNILFKMILFKTKQVAFCKCCQKDFDYEGDQNNFIQDHSISLTHVQILTKHYLKSKFDELTEKSRKGMEYFELERALSLQQQSKSQFNLYLSQMVDQLLSTFSNLALNTIDCYKSRLLSLFQFLVKEGFNNLNT</sequence>
<evidence type="ECO:0000313" key="2">
    <source>
        <dbReference type="Proteomes" id="UP000692954"/>
    </source>
</evidence>
<organism evidence="1 2">
    <name type="scientific">Paramecium sonneborni</name>
    <dbReference type="NCBI Taxonomy" id="65129"/>
    <lineage>
        <taxon>Eukaryota</taxon>
        <taxon>Sar</taxon>
        <taxon>Alveolata</taxon>
        <taxon>Ciliophora</taxon>
        <taxon>Intramacronucleata</taxon>
        <taxon>Oligohymenophorea</taxon>
        <taxon>Peniculida</taxon>
        <taxon>Parameciidae</taxon>
        <taxon>Paramecium</taxon>
    </lineage>
</organism>
<dbReference type="Proteomes" id="UP000692954">
    <property type="component" value="Unassembled WGS sequence"/>
</dbReference>
<name>A0A8S1MJK5_9CILI</name>
<keyword evidence="2" id="KW-1185">Reference proteome</keyword>